<dbReference type="Gene3D" id="3.10.310.10">
    <property type="entry name" value="Diaminopimelate Epimerase, Chain A, domain 1"/>
    <property type="match status" value="2"/>
</dbReference>
<dbReference type="NCBIfam" id="TIGR00654">
    <property type="entry name" value="PhzF_family"/>
    <property type="match status" value="1"/>
</dbReference>
<dbReference type="GO" id="GO:0005737">
    <property type="term" value="C:cytoplasm"/>
    <property type="evidence" value="ECO:0007669"/>
    <property type="project" value="TreeGrafter"/>
</dbReference>
<dbReference type="GO" id="GO:0016853">
    <property type="term" value="F:isomerase activity"/>
    <property type="evidence" value="ECO:0007669"/>
    <property type="project" value="TreeGrafter"/>
</dbReference>
<comment type="similarity">
    <text evidence="1">Belongs to the PhzF family.</text>
</comment>
<evidence type="ECO:0000256" key="1">
    <source>
        <dbReference type="ARBA" id="ARBA00008270"/>
    </source>
</evidence>
<dbReference type="OrthoDB" id="9788221at2"/>
<dbReference type="PANTHER" id="PTHR13774">
    <property type="entry name" value="PHENAZINE BIOSYNTHESIS PROTEIN"/>
    <property type="match status" value="1"/>
</dbReference>
<dbReference type="AlphaFoldDB" id="A0A5B8FIH2"/>
<gene>
    <name evidence="3" type="ORF">FDP22_16525</name>
</gene>
<reference evidence="3 4" key="1">
    <citation type="submission" date="2019-06" db="EMBL/GenBank/DDBJ databases">
        <title>Genome sequence of Rhodobacteraceae bacterium D4M1.</title>
        <authorList>
            <person name="Cao J."/>
        </authorList>
    </citation>
    <scope>NUCLEOTIDE SEQUENCE [LARGE SCALE GENOMIC DNA]</scope>
    <source>
        <strain evidence="3 4">D4M1</strain>
    </source>
</reference>
<dbReference type="RefSeq" id="WP_138575380.1">
    <property type="nucleotide sequence ID" value="NZ_CP040818.1"/>
</dbReference>
<name>A0A5B8FIH2_9RHOB</name>
<proteinExistence type="inferred from homology"/>
<dbReference type="SUPFAM" id="SSF54506">
    <property type="entry name" value="Diaminopimelate epimerase-like"/>
    <property type="match status" value="1"/>
</dbReference>
<evidence type="ECO:0000256" key="2">
    <source>
        <dbReference type="PIRSR" id="PIRSR016184-1"/>
    </source>
</evidence>
<evidence type="ECO:0000313" key="3">
    <source>
        <dbReference type="EMBL" id="QDL93247.1"/>
    </source>
</evidence>
<feature type="active site" evidence="2">
    <location>
        <position position="45"/>
    </location>
</feature>
<accession>A0A5B8FIH2</accession>
<dbReference type="PANTHER" id="PTHR13774:SF32">
    <property type="entry name" value="ANTISENSE-ENHANCING SEQUENCE 1"/>
    <property type="match status" value="1"/>
</dbReference>
<dbReference type="PIRSF" id="PIRSF016184">
    <property type="entry name" value="PhzC_PhzF"/>
    <property type="match status" value="1"/>
</dbReference>
<protein>
    <submittedName>
        <fullName evidence="3">PhzF family phenazine biosynthesis protein</fullName>
    </submittedName>
</protein>
<sequence length="289" mass="30654">MTPISYVDVFSARPFLGNPVAVVLDGTGLDSARMQAIARWTNLSETTFCLPPEAPEADYRLRIFTPSCELPFAGHPTLGSAHALLQAGRVRPRDGVLVQECAVGLVRLTVTQGDARRSLAFDLPPARHQPLTDAEIAEAEACLGAPLLRGPWPEIVDVGPRWVVAELADAASLLGLEPQFQRLAALERQLGATGFTLYARHPEGAAAEIEVRSFAPSGGVEEDPVCGSGNGSVAAFRLAQGRISPDHVYLATQGSRMGRDGQIRVTLENGQVRIGGDCVSTVIGTLNLG</sequence>
<dbReference type="EMBL" id="CP040818">
    <property type="protein sequence ID" value="QDL93247.1"/>
    <property type="molecule type" value="Genomic_DNA"/>
</dbReference>
<keyword evidence="4" id="KW-1185">Reference proteome</keyword>
<dbReference type="KEGG" id="ppru:FDP22_16525"/>
<evidence type="ECO:0000313" key="4">
    <source>
        <dbReference type="Proteomes" id="UP000305888"/>
    </source>
</evidence>
<dbReference type="InterPro" id="IPR003719">
    <property type="entry name" value="Phenazine_PhzF-like"/>
</dbReference>
<dbReference type="Proteomes" id="UP000305888">
    <property type="component" value="Chromosome"/>
</dbReference>
<organism evidence="3 4">
    <name type="scientific">Paroceanicella profunda</name>
    <dbReference type="NCBI Taxonomy" id="2579971"/>
    <lineage>
        <taxon>Bacteria</taxon>
        <taxon>Pseudomonadati</taxon>
        <taxon>Pseudomonadota</taxon>
        <taxon>Alphaproteobacteria</taxon>
        <taxon>Rhodobacterales</taxon>
        <taxon>Paracoccaceae</taxon>
        <taxon>Paroceanicella</taxon>
    </lineage>
</organism>
<dbReference type="Pfam" id="PF02567">
    <property type="entry name" value="PhzC-PhzF"/>
    <property type="match status" value="1"/>
</dbReference>